<reference evidence="2" key="1">
    <citation type="submission" date="2022-12" db="EMBL/GenBank/DDBJ databases">
        <authorList>
            <person name="Petersen C."/>
        </authorList>
    </citation>
    <scope>NUCLEOTIDE SEQUENCE</scope>
    <source>
        <strain evidence="2">IBT 29677</strain>
    </source>
</reference>
<dbReference type="EMBL" id="JAPZBU010000012">
    <property type="protein sequence ID" value="KAJ5376673.1"/>
    <property type="molecule type" value="Genomic_DNA"/>
</dbReference>
<organism evidence="2 3">
    <name type="scientific">Penicillium cosmopolitanum</name>
    <dbReference type="NCBI Taxonomy" id="1131564"/>
    <lineage>
        <taxon>Eukaryota</taxon>
        <taxon>Fungi</taxon>
        <taxon>Dikarya</taxon>
        <taxon>Ascomycota</taxon>
        <taxon>Pezizomycotina</taxon>
        <taxon>Eurotiomycetes</taxon>
        <taxon>Eurotiomycetidae</taxon>
        <taxon>Eurotiales</taxon>
        <taxon>Aspergillaceae</taxon>
        <taxon>Penicillium</taxon>
    </lineage>
</organism>
<dbReference type="RefSeq" id="XP_056481703.1">
    <property type="nucleotide sequence ID" value="XM_056638196.1"/>
</dbReference>
<reference evidence="2" key="2">
    <citation type="journal article" date="2023" name="IMA Fungus">
        <title>Comparative genomic study of the Penicillium genus elucidates a diverse pangenome and 15 lateral gene transfer events.</title>
        <authorList>
            <person name="Petersen C."/>
            <person name="Sorensen T."/>
            <person name="Nielsen M.R."/>
            <person name="Sondergaard T.E."/>
            <person name="Sorensen J.L."/>
            <person name="Fitzpatrick D.A."/>
            <person name="Frisvad J.C."/>
            <person name="Nielsen K.L."/>
        </authorList>
    </citation>
    <scope>NUCLEOTIDE SEQUENCE</scope>
    <source>
        <strain evidence="2">IBT 29677</strain>
    </source>
</reference>
<dbReference type="Proteomes" id="UP001147747">
    <property type="component" value="Unassembled WGS sequence"/>
</dbReference>
<feature type="region of interest" description="Disordered" evidence="1">
    <location>
        <begin position="1"/>
        <end position="21"/>
    </location>
</feature>
<protein>
    <submittedName>
        <fullName evidence="2">Uncharacterized protein</fullName>
    </submittedName>
</protein>
<evidence type="ECO:0000256" key="1">
    <source>
        <dbReference type="SAM" id="MobiDB-lite"/>
    </source>
</evidence>
<evidence type="ECO:0000313" key="3">
    <source>
        <dbReference type="Proteomes" id="UP001147747"/>
    </source>
</evidence>
<dbReference type="OrthoDB" id="4316226at2759"/>
<comment type="caution">
    <text evidence="2">The sequence shown here is derived from an EMBL/GenBank/DDBJ whole genome shotgun (WGS) entry which is preliminary data.</text>
</comment>
<proteinExistence type="predicted"/>
<evidence type="ECO:0000313" key="2">
    <source>
        <dbReference type="EMBL" id="KAJ5376673.1"/>
    </source>
</evidence>
<dbReference type="GeneID" id="81377176"/>
<name>A0A9W9VC46_9EURO</name>
<gene>
    <name evidence="2" type="ORF">N7509_013559</name>
</gene>
<sequence length="316" mass="35284">MPSRMCHSIPNPNSHPTTGTIPLLKNNKDWPKWNLETHQTLKNRDFTSLLKDTNKPPLSSPAQLRTWNHAQKTACAIVISKLTPTIAKAMHPHKTLETLLNAVDKYTNPTPSEALEMLVSLWTRLSTLHSSQHASITDYCAEARDIGTQYHRLGTAISDTILSCAFIAGLPFDWKEWKIRRTQNETVLVPWDDYSSSTFTFENLVRDALEEEGRLYRAALRDEDIKWGLKIRDVGVNEVTVVDFCTVCHGVFHTASACSGISSFSQVRRSRSRRKANSGLKRRGVDSRGRYAQAATGSLGAAIKLGLGSDVFLFSS</sequence>
<feature type="compositionally biased region" description="Polar residues" evidence="1">
    <location>
        <begin position="10"/>
        <end position="20"/>
    </location>
</feature>
<dbReference type="AlphaFoldDB" id="A0A9W9VC46"/>
<keyword evidence="3" id="KW-1185">Reference proteome</keyword>
<accession>A0A9W9VC46</accession>